<accession>A0A0J1FKP2</accession>
<dbReference type="STRING" id="476652.DEAC_c40330"/>
<gene>
    <name evidence="1" type="ORF">DEAC_c40330</name>
</gene>
<dbReference type="EMBL" id="LDZY01000018">
    <property type="protein sequence ID" value="KLU64039.1"/>
    <property type="molecule type" value="Genomic_DNA"/>
</dbReference>
<evidence type="ECO:0000313" key="1">
    <source>
        <dbReference type="EMBL" id="KLU64039.1"/>
    </source>
</evidence>
<dbReference type="RefSeq" id="WP_047811802.1">
    <property type="nucleotide sequence ID" value="NZ_LDZY01000018.1"/>
</dbReference>
<reference evidence="1 2" key="1">
    <citation type="submission" date="2015-06" db="EMBL/GenBank/DDBJ databases">
        <title>Draft genome of the moderately acidophilic sulfate reducer Candidatus Desulfosporosinus acididurans strain M1.</title>
        <authorList>
            <person name="Poehlein A."/>
            <person name="Petzsch P."/>
            <person name="Johnson B.D."/>
            <person name="Schloemann M."/>
            <person name="Daniel R."/>
            <person name="Muehling M."/>
        </authorList>
    </citation>
    <scope>NUCLEOTIDE SEQUENCE [LARGE SCALE GENOMIC DNA]</scope>
    <source>
        <strain evidence="1 2">M1</strain>
    </source>
</reference>
<sequence length="66" mass="7905">MKHLLVLNGEYYAVENKEENKLVFLQGRNNAVAVDERRLRYLLQTIQRWFMSGEIELKRIEVLKVV</sequence>
<dbReference type="PATRIC" id="fig|476652.3.peg.4273"/>
<evidence type="ECO:0000313" key="2">
    <source>
        <dbReference type="Proteomes" id="UP000036356"/>
    </source>
</evidence>
<organism evidence="1 2">
    <name type="scientific">Desulfosporosinus acididurans</name>
    <dbReference type="NCBI Taxonomy" id="476652"/>
    <lineage>
        <taxon>Bacteria</taxon>
        <taxon>Bacillati</taxon>
        <taxon>Bacillota</taxon>
        <taxon>Clostridia</taxon>
        <taxon>Eubacteriales</taxon>
        <taxon>Desulfitobacteriaceae</taxon>
        <taxon>Desulfosporosinus</taxon>
    </lineage>
</organism>
<name>A0A0J1FKP2_9FIRM</name>
<comment type="caution">
    <text evidence="1">The sequence shown here is derived from an EMBL/GenBank/DDBJ whole genome shotgun (WGS) entry which is preliminary data.</text>
</comment>
<keyword evidence="2" id="KW-1185">Reference proteome</keyword>
<dbReference type="Proteomes" id="UP000036356">
    <property type="component" value="Unassembled WGS sequence"/>
</dbReference>
<proteinExistence type="predicted"/>
<dbReference type="AlphaFoldDB" id="A0A0J1FKP2"/>
<protein>
    <submittedName>
        <fullName evidence="1">Uncharacterized protein</fullName>
    </submittedName>
</protein>